<proteinExistence type="predicted"/>
<keyword evidence="2" id="KW-1185">Reference proteome</keyword>
<protein>
    <submittedName>
        <fullName evidence="1">Uncharacterized protein</fullName>
    </submittedName>
</protein>
<sequence>MSELEKTEMAFKLYRLSIKLQDRIPKVLVEFSKKICNDYIKIAKENEIKGDMKNIFK</sequence>
<dbReference type="AlphaFoldDB" id="A0A1H5U983"/>
<dbReference type="EMBL" id="FNUK01000008">
    <property type="protein sequence ID" value="SEF71583.1"/>
    <property type="molecule type" value="Genomic_DNA"/>
</dbReference>
<evidence type="ECO:0000313" key="2">
    <source>
        <dbReference type="Proteomes" id="UP000242850"/>
    </source>
</evidence>
<evidence type="ECO:0000313" key="1">
    <source>
        <dbReference type="EMBL" id="SEF71583.1"/>
    </source>
</evidence>
<organism evidence="1 2">
    <name type="scientific">Caloramator fervidus</name>
    <dbReference type="NCBI Taxonomy" id="29344"/>
    <lineage>
        <taxon>Bacteria</taxon>
        <taxon>Bacillati</taxon>
        <taxon>Bacillota</taxon>
        <taxon>Clostridia</taxon>
        <taxon>Eubacteriales</taxon>
        <taxon>Clostridiaceae</taxon>
        <taxon>Caloramator</taxon>
    </lineage>
</organism>
<name>A0A1H5U983_9CLOT</name>
<dbReference type="RefSeq" id="WP_159945793.1">
    <property type="nucleotide sequence ID" value="NZ_FNUK01000008.1"/>
</dbReference>
<reference evidence="2" key="1">
    <citation type="submission" date="2016-10" db="EMBL/GenBank/DDBJ databases">
        <authorList>
            <person name="Varghese N."/>
            <person name="Submissions S."/>
        </authorList>
    </citation>
    <scope>NUCLEOTIDE SEQUENCE [LARGE SCALE GENOMIC DNA]</scope>
    <source>
        <strain evidence="2">DSM 5463</strain>
    </source>
</reference>
<dbReference type="Proteomes" id="UP000242850">
    <property type="component" value="Unassembled WGS sequence"/>
</dbReference>
<gene>
    <name evidence="1" type="ORF">SAMN05660865_00834</name>
</gene>
<dbReference type="OrthoDB" id="1956876at2"/>
<accession>A0A1H5U983</accession>